<dbReference type="Pfam" id="PF17668">
    <property type="entry name" value="Acetyltransf_17"/>
    <property type="match status" value="1"/>
</dbReference>
<dbReference type="InterPro" id="IPR025559">
    <property type="entry name" value="Eis_dom"/>
</dbReference>
<feature type="binding site" evidence="4">
    <location>
        <begin position="89"/>
        <end position="94"/>
    </location>
    <ligand>
        <name>acetyl-CoA</name>
        <dbReference type="ChEBI" id="CHEBI:57288"/>
    </ligand>
</feature>
<dbReference type="InterPro" id="IPR051554">
    <property type="entry name" value="Acetyltransferase_Eis"/>
</dbReference>
<dbReference type="InterPro" id="IPR000182">
    <property type="entry name" value="GNAT_dom"/>
</dbReference>
<dbReference type="SUPFAM" id="SSF55729">
    <property type="entry name" value="Acyl-CoA N-acyltransferases (Nat)"/>
    <property type="match status" value="1"/>
</dbReference>
<dbReference type="InterPro" id="IPR022902">
    <property type="entry name" value="NAcTrfase_Eis"/>
</dbReference>
<dbReference type="AlphaFoldDB" id="A0A4R4VL29"/>
<evidence type="ECO:0000313" key="6">
    <source>
        <dbReference type="EMBL" id="TDD04597.1"/>
    </source>
</evidence>
<keyword evidence="7" id="KW-1185">Reference proteome</keyword>
<sequence>MGNLEARKLGAGELDEFVAVLAAAFLEDAEEDQARFRPAVPFVTALGAFDGSEMIGSAGHYSTAITLPGGRAAPLGGVTLVGVKPGHRRRGVLTSLMREQLDGLRESGVALAALYASEGAIYGRYGYGTATFENHLTLPSRARFHPDVEVDERPVREVDRDSALPVIHEQHARIAASRIGWIERGDGAWETLELMRQSRNGGASSRYALHPEGHVIYRPTRKWTERGPDYQLEITHLMAETPQAYAALWRYLMEFALVREVRWNKAALDEPIVRMLADPRAAEQSIVDGLWLRLVDVPAALAARETGSDVVVEVNDSFCEWNDGRWRLDGGSTTAPAQLALDVADLAAAYLGGSTLHQLAAAGRVRELEPGALSAASRALATDHAPSCPDAF</sequence>
<dbReference type="PANTHER" id="PTHR37817">
    <property type="entry name" value="N-ACETYLTRANSFERASE EIS"/>
    <property type="match status" value="1"/>
</dbReference>
<dbReference type="Proteomes" id="UP000295674">
    <property type="component" value="Unassembled WGS sequence"/>
</dbReference>
<proteinExistence type="inferred from homology"/>
<keyword evidence="2 4" id="KW-0808">Transferase</keyword>
<dbReference type="InterPro" id="IPR016181">
    <property type="entry name" value="Acyl_CoA_acyltransferase"/>
</dbReference>
<comment type="similarity">
    <text evidence="1 4">Belongs to the acetyltransferase Eis family.</text>
</comment>
<dbReference type="Pfam" id="PF13527">
    <property type="entry name" value="Acetyltransf_9"/>
    <property type="match status" value="1"/>
</dbReference>
<dbReference type="InterPro" id="IPR036527">
    <property type="entry name" value="SCP2_sterol-bd_dom_sf"/>
</dbReference>
<comment type="caution">
    <text evidence="6">The sequence shown here is derived from an EMBL/GenBank/DDBJ whole genome shotgun (WGS) entry which is preliminary data.</text>
</comment>
<dbReference type="GO" id="GO:0030649">
    <property type="term" value="P:aminoglycoside antibiotic catabolic process"/>
    <property type="evidence" value="ECO:0007669"/>
    <property type="project" value="TreeGrafter"/>
</dbReference>
<dbReference type="OrthoDB" id="8399956at2"/>
<evidence type="ECO:0000256" key="1">
    <source>
        <dbReference type="ARBA" id="ARBA00009213"/>
    </source>
</evidence>
<feature type="binding site" evidence="4">
    <location>
        <begin position="81"/>
        <end position="83"/>
    </location>
    <ligand>
        <name>acetyl-CoA</name>
        <dbReference type="ChEBI" id="CHEBI:57288"/>
    </ligand>
</feature>
<name>A0A4R4VL29_9PSEU</name>
<comment type="subunit">
    <text evidence="4">Homohexamer; trimer of dimers.</text>
</comment>
<feature type="domain" description="N-acetyltransferase" evidence="5">
    <location>
        <begin position="4"/>
        <end position="149"/>
    </location>
</feature>
<feature type="active site" description="Proton donor" evidence="4">
    <location>
        <position position="122"/>
    </location>
</feature>
<dbReference type="Gene3D" id="3.40.630.30">
    <property type="match status" value="2"/>
</dbReference>
<dbReference type="PANTHER" id="PTHR37817:SF1">
    <property type="entry name" value="N-ACETYLTRANSFERASE EIS"/>
    <property type="match status" value="1"/>
</dbReference>
<protein>
    <submittedName>
        <fullName evidence="6">GNAT family N-acetyltransferase</fullName>
    </submittedName>
</protein>
<dbReference type="RefSeq" id="WP_132676011.1">
    <property type="nucleotide sequence ID" value="NZ_SMKS01000029.1"/>
</dbReference>
<keyword evidence="3 4" id="KW-0012">Acyltransferase</keyword>
<evidence type="ECO:0000256" key="4">
    <source>
        <dbReference type="HAMAP-Rule" id="MF_01812"/>
    </source>
</evidence>
<dbReference type="NCBIfam" id="NF002367">
    <property type="entry name" value="PRK01346.1-4"/>
    <property type="match status" value="1"/>
</dbReference>
<reference evidence="6 7" key="1">
    <citation type="submission" date="2019-03" db="EMBL/GenBank/DDBJ databases">
        <title>Draft genome sequences of novel Actinobacteria.</title>
        <authorList>
            <person name="Sahin N."/>
            <person name="Ay H."/>
            <person name="Saygin H."/>
        </authorList>
    </citation>
    <scope>NUCLEOTIDE SEQUENCE [LARGE SCALE GENOMIC DNA]</scope>
    <source>
        <strain evidence="6 7">16K309</strain>
    </source>
</reference>
<dbReference type="EMBL" id="SMKS01000029">
    <property type="protein sequence ID" value="TDD04597.1"/>
    <property type="molecule type" value="Genomic_DNA"/>
</dbReference>
<organism evidence="6 7">
    <name type="scientific">Saccharopolyspora terrae</name>
    <dbReference type="NCBI Taxonomy" id="2530384"/>
    <lineage>
        <taxon>Bacteria</taxon>
        <taxon>Bacillati</taxon>
        <taxon>Actinomycetota</taxon>
        <taxon>Actinomycetes</taxon>
        <taxon>Pseudonocardiales</taxon>
        <taxon>Pseudonocardiaceae</taxon>
        <taxon>Saccharopolyspora</taxon>
    </lineage>
</organism>
<evidence type="ECO:0000259" key="5">
    <source>
        <dbReference type="PROSITE" id="PS51186"/>
    </source>
</evidence>
<dbReference type="PROSITE" id="PS51186">
    <property type="entry name" value="GNAT"/>
    <property type="match status" value="1"/>
</dbReference>
<feature type="binding site" evidence="4">
    <location>
        <begin position="117"/>
        <end position="118"/>
    </location>
    <ligand>
        <name>acetyl-CoA</name>
        <dbReference type="ChEBI" id="CHEBI:57288"/>
    </ligand>
</feature>
<dbReference type="Gene3D" id="3.30.1050.10">
    <property type="entry name" value="SCP2 sterol-binding domain"/>
    <property type="match status" value="1"/>
</dbReference>
<accession>A0A4R4VL29</accession>
<evidence type="ECO:0000256" key="3">
    <source>
        <dbReference type="ARBA" id="ARBA00023315"/>
    </source>
</evidence>
<dbReference type="HAMAP" id="MF_01812">
    <property type="entry name" value="Eis"/>
    <property type="match status" value="1"/>
</dbReference>
<evidence type="ECO:0000256" key="2">
    <source>
        <dbReference type="ARBA" id="ARBA00022679"/>
    </source>
</evidence>
<gene>
    <name evidence="6" type="ORF">E1181_17290</name>
</gene>
<dbReference type="InterPro" id="IPR041380">
    <property type="entry name" value="Acetyltransf_17"/>
</dbReference>
<feature type="active site" description="Proton acceptor; via carboxylate" evidence="4">
    <location>
        <position position="392"/>
    </location>
</feature>
<dbReference type="GO" id="GO:0034069">
    <property type="term" value="F:aminoglycoside N-acetyltransferase activity"/>
    <property type="evidence" value="ECO:0007669"/>
    <property type="project" value="TreeGrafter"/>
</dbReference>
<evidence type="ECO:0000313" key="7">
    <source>
        <dbReference type="Proteomes" id="UP000295674"/>
    </source>
</evidence>
<dbReference type="Pfam" id="PF13530">
    <property type="entry name" value="SCP2_2"/>
    <property type="match status" value="1"/>
</dbReference>
<dbReference type="SUPFAM" id="SSF55718">
    <property type="entry name" value="SCP-like"/>
    <property type="match status" value="1"/>
</dbReference>